<dbReference type="AlphaFoldDB" id="A0A1G2SHZ4"/>
<evidence type="ECO:0000313" key="1">
    <source>
        <dbReference type="EMBL" id="OHA84655.1"/>
    </source>
</evidence>
<proteinExistence type="predicted"/>
<evidence type="ECO:0000313" key="2">
    <source>
        <dbReference type="Proteomes" id="UP000178168"/>
    </source>
</evidence>
<dbReference type="Proteomes" id="UP000178168">
    <property type="component" value="Unassembled WGS sequence"/>
</dbReference>
<organism evidence="1 2">
    <name type="scientific">Candidatus Yonathbacteria bacterium RIFOXYD1_FULL_52_36</name>
    <dbReference type="NCBI Taxonomy" id="1802730"/>
    <lineage>
        <taxon>Bacteria</taxon>
        <taxon>Candidatus Yonathiibacteriota</taxon>
    </lineage>
</organism>
<dbReference type="STRING" id="1802730.A2591_02940"/>
<dbReference type="EMBL" id="MHUZ01000037">
    <property type="protein sequence ID" value="OHA84655.1"/>
    <property type="molecule type" value="Genomic_DNA"/>
</dbReference>
<reference evidence="1 2" key="1">
    <citation type="journal article" date="2016" name="Nat. Commun.">
        <title>Thousands of microbial genomes shed light on interconnected biogeochemical processes in an aquifer system.</title>
        <authorList>
            <person name="Anantharaman K."/>
            <person name="Brown C.T."/>
            <person name="Hug L.A."/>
            <person name="Sharon I."/>
            <person name="Castelle C.J."/>
            <person name="Probst A.J."/>
            <person name="Thomas B.C."/>
            <person name="Singh A."/>
            <person name="Wilkins M.J."/>
            <person name="Karaoz U."/>
            <person name="Brodie E.L."/>
            <person name="Williams K.H."/>
            <person name="Hubbard S.S."/>
            <person name="Banfield J.F."/>
        </authorList>
    </citation>
    <scope>NUCLEOTIDE SEQUENCE [LARGE SCALE GENOMIC DNA]</scope>
</reference>
<sequence>MTENFCTPKFLTKEIAHRATLTALDVIYASPLRLELQPTRGQLHVVVLVPGMKDDRPDYSEWPNYQIQPVALYEHTLGNAKDFPYPFIEISRCKAIQLWHDRNDDRTDIVPHLLFPGDAPFWGGVKRRGIVVACSGIQPWLDKLVSGMVADLIVALTHNSWMGSDDRADDERCFLS</sequence>
<name>A0A1G2SHZ4_9BACT</name>
<protein>
    <submittedName>
        <fullName evidence="1">Uncharacterized protein</fullName>
    </submittedName>
</protein>
<accession>A0A1G2SHZ4</accession>
<gene>
    <name evidence="1" type="ORF">A2591_02940</name>
</gene>
<comment type="caution">
    <text evidence="1">The sequence shown here is derived from an EMBL/GenBank/DDBJ whole genome shotgun (WGS) entry which is preliminary data.</text>
</comment>